<evidence type="ECO:0000313" key="2">
    <source>
        <dbReference type="EMBL" id="KGO95882.1"/>
    </source>
</evidence>
<keyword evidence="3" id="KW-1185">Reference proteome</keyword>
<dbReference type="OrthoDB" id="1376171at2"/>
<reference evidence="3" key="1">
    <citation type="submission" date="2013-09" db="EMBL/GenBank/DDBJ databases">
        <authorList>
            <person name="Zeng Z."/>
            <person name="Chen C."/>
        </authorList>
    </citation>
    <scope>NUCLEOTIDE SEQUENCE [LARGE SCALE GENOMIC DNA]</scope>
    <source>
        <strain evidence="3">DK69</strain>
    </source>
</reference>
<dbReference type="PATRIC" id="fig|1107311.3.peg.2766"/>
<protein>
    <recommendedName>
        <fullName evidence="4">DUF4199 domain-containing protein</fullName>
    </recommendedName>
</protein>
<dbReference type="eggNOG" id="ENOG5032SQG">
    <property type="taxonomic scope" value="Bacteria"/>
</dbReference>
<name>V6S0R4_9FLAO</name>
<reference evidence="2 3" key="2">
    <citation type="journal article" date="2015" name="Stand. Genomic Sci.">
        <title>High quality draft genomic sequence of Flavobacterium enshiense DK69(T) and comparison among Flavobacterium genomes.</title>
        <authorList>
            <person name="Zeng Z."/>
            <person name="Chen C."/>
            <person name="Du H."/>
            <person name="Wang G."/>
            <person name="Li M."/>
        </authorList>
    </citation>
    <scope>NUCLEOTIDE SEQUENCE [LARGE SCALE GENOMIC DNA]</scope>
    <source>
        <strain evidence="2 3">DK69</strain>
    </source>
</reference>
<accession>V6S0R4</accession>
<dbReference type="EMBL" id="JRLZ01000008">
    <property type="protein sequence ID" value="KGO95882.1"/>
    <property type="molecule type" value="Genomic_DNA"/>
</dbReference>
<dbReference type="RefSeq" id="WP_023574759.1">
    <property type="nucleotide sequence ID" value="NZ_AVCS01000028.1"/>
</dbReference>
<comment type="caution">
    <text evidence="2">The sequence shown here is derived from an EMBL/GenBank/DDBJ whole genome shotgun (WGS) entry which is preliminary data.</text>
</comment>
<feature type="signal peptide" evidence="1">
    <location>
        <begin position="1"/>
        <end position="19"/>
    </location>
</feature>
<proteinExistence type="predicted"/>
<dbReference type="AlphaFoldDB" id="V6S0R4"/>
<dbReference type="Proteomes" id="UP000030149">
    <property type="component" value="Unassembled WGS sequence"/>
</dbReference>
<keyword evidence="1" id="KW-0732">Signal</keyword>
<gene>
    <name evidence="2" type="ORF">Q767_09375</name>
</gene>
<evidence type="ECO:0008006" key="4">
    <source>
        <dbReference type="Google" id="ProtNLM"/>
    </source>
</evidence>
<evidence type="ECO:0000313" key="3">
    <source>
        <dbReference type="Proteomes" id="UP000030149"/>
    </source>
</evidence>
<dbReference type="STRING" id="1107311.Q767_09375"/>
<organism evidence="2 3">
    <name type="scientific">Flavobacterium enshiense DK69</name>
    <dbReference type="NCBI Taxonomy" id="1107311"/>
    <lineage>
        <taxon>Bacteria</taxon>
        <taxon>Pseudomonadati</taxon>
        <taxon>Bacteroidota</taxon>
        <taxon>Flavobacteriia</taxon>
        <taxon>Flavobacteriales</taxon>
        <taxon>Flavobacteriaceae</taxon>
        <taxon>Flavobacterium</taxon>
    </lineage>
</organism>
<sequence>MKFKIIVSLFLLSSVSAFSQELKYKTGGRIFDSNDKKLSSKEVRELLAKQPEILESYNDGRSEKIFGNALMYGGIALAATDLIVAATKEGEYPTALTVAGVASIFLSVPIKYSSTKKLKTVVKDYNAGVSKKDTGFNFESMSIVSNGKGLGLRMTF</sequence>
<feature type="chain" id="PRO_5004751994" description="DUF4199 domain-containing protein" evidence="1">
    <location>
        <begin position="20"/>
        <end position="156"/>
    </location>
</feature>
<evidence type="ECO:0000256" key="1">
    <source>
        <dbReference type="SAM" id="SignalP"/>
    </source>
</evidence>